<dbReference type="Pfam" id="PF10707">
    <property type="entry name" value="YrbL-PhoP_reg"/>
    <property type="match status" value="1"/>
</dbReference>
<proteinExistence type="predicted"/>
<dbReference type="RefSeq" id="WP_094842791.1">
    <property type="nucleotide sequence ID" value="NZ_NEVS01000004.1"/>
</dbReference>
<accession>A0A261UIE0</accession>
<comment type="caution">
    <text evidence="2">The sequence shown here is derived from an EMBL/GenBank/DDBJ whole genome shotgun (WGS) entry which is preliminary data.</text>
</comment>
<sequence length="252" mass="28229">MSIVSLTARREQTSVTPPRAPSAPADLQIHRQFRLLDLSGLQPIAAGAERLVYQHPFDPSLLVKVVDLPGMAEHLRTRPLRRWRKNRQREGPYRNHVAELAEYAAAHNIAAGRWKVPMARILGLAQTNMGLGLLVEKITDGQGGLAPTIEQIVRERGLDEALTRELDYFFDTLADHHIVLNDVSARNVVMGQNADGDAGLYLIDGFGSKQAVPLFAYSKMLNRRRILRKYHKVRAKLQARSLARAQQAIHTV</sequence>
<feature type="region of interest" description="Disordered" evidence="1">
    <location>
        <begin position="1"/>
        <end position="23"/>
    </location>
</feature>
<dbReference type="OrthoDB" id="595236at2"/>
<organism evidence="2 3">
    <name type="scientific">Bordetella genomosp. 11</name>
    <dbReference type="NCBI Taxonomy" id="1416808"/>
    <lineage>
        <taxon>Bacteria</taxon>
        <taxon>Pseudomonadati</taxon>
        <taxon>Pseudomonadota</taxon>
        <taxon>Betaproteobacteria</taxon>
        <taxon>Burkholderiales</taxon>
        <taxon>Alcaligenaceae</taxon>
        <taxon>Bordetella</taxon>
    </lineage>
</organism>
<gene>
    <name evidence="2" type="ORF">CAL28_18940</name>
</gene>
<evidence type="ECO:0008006" key="4">
    <source>
        <dbReference type="Google" id="ProtNLM"/>
    </source>
</evidence>
<keyword evidence="3" id="KW-1185">Reference proteome</keyword>
<evidence type="ECO:0000313" key="2">
    <source>
        <dbReference type="EMBL" id="OZI61385.1"/>
    </source>
</evidence>
<protein>
    <recommendedName>
        <fullName evidence="4">PhoP regulatory network protein YrbL</fullName>
    </recommendedName>
</protein>
<dbReference type="Proteomes" id="UP000215767">
    <property type="component" value="Unassembled WGS sequence"/>
</dbReference>
<dbReference type="AlphaFoldDB" id="A0A261UIE0"/>
<evidence type="ECO:0000256" key="1">
    <source>
        <dbReference type="SAM" id="MobiDB-lite"/>
    </source>
</evidence>
<dbReference type="EMBL" id="NEVS01000004">
    <property type="protein sequence ID" value="OZI61385.1"/>
    <property type="molecule type" value="Genomic_DNA"/>
</dbReference>
<reference evidence="3" key="1">
    <citation type="submission" date="2017-05" db="EMBL/GenBank/DDBJ databases">
        <title>Complete and WGS of Bordetella genogroups.</title>
        <authorList>
            <person name="Spilker T."/>
            <person name="Lipuma J."/>
        </authorList>
    </citation>
    <scope>NUCLEOTIDE SEQUENCE [LARGE SCALE GENOMIC DNA]</scope>
    <source>
        <strain evidence="3">AU8856</strain>
    </source>
</reference>
<dbReference type="InterPro" id="IPR019647">
    <property type="entry name" value="PhoP_reg_network_YrbL"/>
</dbReference>
<evidence type="ECO:0000313" key="3">
    <source>
        <dbReference type="Proteomes" id="UP000215767"/>
    </source>
</evidence>
<name>A0A261UIE0_9BORD</name>